<dbReference type="InterPro" id="IPR000109">
    <property type="entry name" value="POT_fam"/>
</dbReference>
<dbReference type="GO" id="GO:0016020">
    <property type="term" value="C:membrane"/>
    <property type="evidence" value="ECO:0007669"/>
    <property type="project" value="UniProtKB-SubCell"/>
</dbReference>
<dbReference type="InterPro" id="IPR036259">
    <property type="entry name" value="MFS_trans_sf"/>
</dbReference>
<reference evidence="7 8" key="1">
    <citation type="journal article" date="2020" name="bioRxiv">
        <title>Whole genome comparisons of ergot fungi reveals the divergence and evolution of species within the genus Claviceps are the result of varying mechanisms driving genome evolution and host range expansion.</title>
        <authorList>
            <person name="Wyka S.A."/>
            <person name="Mondo S.J."/>
            <person name="Liu M."/>
            <person name="Dettman J."/>
            <person name="Nalam V."/>
            <person name="Broders K.D."/>
        </authorList>
    </citation>
    <scope>NUCLEOTIDE SEQUENCE [LARGE SCALE GENOMIC DNA]</scope>
    <source>
        <strain evidence="7 8">CCC 1485</strain>
    </source>
</reference>
<feature type="transmembrane region" description="Helical" evidence="6">
    <location>
        <begin position="555"/>
        <end position="576"/>
    </location>
</feature>
<evidence type="ECO:0000256" key="2">
    <source>
        <dbReference type="ARBA" id="ARBA00005982"/>
    </source>
</evidence>
<comment type="similarity">
    <text evidence="2">Belongs to the major facilitator superfamily. Proton-dependent oligopeptide transporter (POT/PTR) (TC 2.A.17) family.</text>
</comment>
<dbReference type="Pfam" id="PF00854">
    <property type="entry name" value="PTR2"/>
    <property type="match status" value="1"/>
</dbReference>
<dbReference type="Gene3D" id="1.20.1250.20">
    <property type="entry name" value="MFS general substrate transporter like domains"/>
    <property type="match status" value="1"/>
</dbReference>
<comment type="subcellular location">
    <subcellularLocation>
        <location evidence="1">Membrane</location>
        <topology evidence="1">Multi-pass membrane protein</topology>
    </subcellularLocation>
</comment>
<dbReference type="OrthoDB" id="8904098at2759"/>
<dbReference type="EMBL" id="SRPO01000085">
    <property type="protein sequence ID" value="KAG5942137.1"/>
    <property type="molecule type" value="Genomic_DNA"/>
</dbReference>
<accession>A0A9P7SI15</accession>
<evidence type="ECO:0000256" key="1">
    <source>
        <dbReference type="ARBA" id="ARBA00004141"/>
    </source>
</evidence>
<feature type="transmembrane region" description="Helical" evidence="6">
    <location>
        <begin position="495"/>
        <end position="514"/>
    </location>
</feature>
<evidence type="ECO:0000256" key="3">
    <source>
        <dbReference type="ARBA" id="ARBA00022692"/>
    </source>
</evidence>
<keyword evidence="5 6" id="KW-0472">Membrane</keyword>
<dbReference type="AlphaFoldDB" id="A0A9P7SI15"/>
<evidence type="ECO:0000313" key="8">
    <source>
        <dbReference type="Proteomes" id="UP000706124"/>
    </source>
</evidence>
<gene>
    <name evidence="7" type="ORF">E4U60_007489</name>
</gene>
<feature type="transmembrane region" description="Helical" evidence="6">
    <location>
        <begin position="162"/>
        <end position="181"/>
    </location>
</feature>
<sequence length="609" mass="66623">MAAIQTIDINPHLTVTHGKEFAPKSCDAVAVVGPAYECKDGVYVTKDGDYEGKPTEEELATLRRVPGGIPAVAYLLCAVEFCERASFIGCAQLWTNYINRPLPKGGNGYGAVAPDSTASIQGALGMGEQIANATTQSFSLISFCLPLVTGYLADAKFGRYPMMFWGVILCGIGHVLIVAGGARELIENGTAKIPFFLGVYILAVGSAMFKPVITPILLDQMSSHVPTIKTLPSGERVIQDPEHSTERIMMWFYIFTNIGGFTSTATSYAAKYVGWWLAFLLPLLLYLPLPLLLMWLKPRLVLHKPGGSDLPNVLRAIGHCLSGGGIFRIGRRGWWDPAKPSVRAERGLSPETRYTDAFVVDVQRTMQATGMFCFFPIQYWNDNGIGNAPNYLSTMLTSDGVPNDVIGNFNCISIIIMGPILNYLVYPMLCKAKVKYGPVARITTGFFISTLSGIAYTVLCYKAYQTSPCGWYGSTDPRCVDNDLFSPISLWWETVPFALGGFSELFINVPAYGIAYSRAPVNMRGLVSAIYLFTSGFANIVNLATSGVIVDPYLVWDFLVPAVIGAVVTVSFWFIFKHIDKEEYVLSTSSPVKDEVAVEDPEATVQRKI</sequence>
<comment type="caution">
    <text evidence="7">The sequence shown here is derived from an EMBL/GenBank/DDBJ whole genome shotgun (WGS) entry which is preliminary data.</text>
</comment>
<evidence type="ECO:0000256" key="6">
    <source>
        <dbReference type="SAM" id="Phobius"/>
    </source>
</evidence>
<dbReference type="Proteomes" id="UP000706124">
    <property type="component" value="Unassembled WGS sequence"/>
</dbReference>
<evidence type="ECO:0000256" key="4">
    <source>
        <dbReference type="ARBA" id="ARBA00022989"/>
    </source>
</evidence>
<dbReference type="SUPFAM" id="SSF103473">
    <property type="entry name" value="MFS general substrate transporter"/>
    <property type="match status" value="1"/>
</dbReference>
<dbReference type="PANTHER" id="PTHR11654">
    <property type="entry name" value="OLIGOPEPTIDE TRANSPORTER-RELATED"/>
    <property type="match status" value="1"/>
</dbReference>
<name>A0A9P7SI15_9HYPO</name>
<feature type="transmembrane region" description="Helical" evidence="6">
    <location>
        <begin position="438"/>
        <end position="459"/>
    </location>
</feature>
<keyword evidence="4 6" id="KW-1133">Transmembrane helix</keyword>
<feature type="transmembrane region" description="Helical" evidence="6">
    <location>
        <begin position="248"/>
        <end position="268"/>
    </location>
</feature>
<feature type="transmembrane region" description="Helical" evidence="6">
    <location>
        <begin position="405"/>
        <end position="426"/>
    </location>
</feature>
<dbReference type="GO" id="GO:0022857">
    <property type="term" value="F:transmembrane transporter activity"/>
    <property type="evidence" value="ECO:0007669"/>
    <property type="project" value="InterPro"/>
</dbReference>
<evidence type="ECO:0008006" key="9">
    <source>
        <dbReference type="Google" id="ProtNLM"/>
    </source>
</evidence>
<proteinExistence type="inferred from homology"/>
<feature type="transmembrane region" description="Helical" evidence="6">
    <location>
        <begin position="275"/>
        <end position="296"/>
    </location>
</feature>
<organism evidence="7 8">
    <name type="scientific">Claviceps pazoutovae</name>
    <dbReference type="NCBI Taxonomy" id="1649127"/>
    <lineage>
        <taxon>Eukaryota</taxon>
        <taxon>Fungi</taxon>
        <taxon>Dikarya</taxon>
        <taxon>Ascomycota</taxon>
        <taxon>Pezizomycotina</taxon>
        <taxon>Sordariomycetes</taxon>
        <taxon>Hypocreomycetidae</taxon>
        <taxon>Hypocreales</taxon>
        <taxon>Clavicipitaceae</taxon>
        <taxon>Claviceps</taxon>
    </lineage>
</organism>
<protein>
    <recommendedName>
        <fullName evidence="9">Peptide transporter PTR2</fullName>
    </recommendedName>
</protein>
<keyword evidence="8" id="KW-1185">Reference proteome</keyword>
<evidence type="ECO:0000313" key="7">
    <source>
        <dbReference type="EMBL" id="KAG5942137.1"/>
    </source>
</evidence>
<feature type="transmembrane region" description="Helical" evidence="6">
    <location>
        <begin position="193"/>
        <end position="213"/>
    </location>
</feature>
<keyword evidence="3 6" id="KW-0812">Transmembrane</keyword>
<evidence type="ECO:0000256" key="5">
    <source>
        <dbReference type="ARBA" id="ARBA00023136"/>
    </source>
</evidence>
<feature type="transmembrane region" description="Helical" evidence="6">
    <location>
        <begin position="526"/>
        <end position="549"/>
    </location>
</feature>